<reference evidence="2" key="1">
    <citation type="journal article" date="2015" name="Nature">
        <title>Complex archaea that bridge the gap between prokaryotes and eukaryotes.</title>
        <authorList>
            <person name="Spang A."/>
            <person name="Saw J.H."/>
            <person name="Jorgensen S.L."/>
            <person name="Zaremba-Niedzwiedzka K."/>
            <person name="Martijn J."/>
            <person name="Lind A.E."/>
            <person name="van Eijk R."/>
            <person name="Schleper C."/>
            <person name="Guy L."/>
            <person name="Ettema T.J."/>
        </authorList>
    </citation>
    <scope>NUCLEOTIDE SEQUENCE</scope>
</reference>
<gene>
    <name evidence="2" type="ORF">LCGC14_1262590</name>
</gene>
<name>A0A0F9NH11_9ZZZZ</name>
<protein>
    <submittedName>
        <fullName evidence="2">Uncharacterized protein</fullName>
    </submittedName>
</protein>
<feature type="transmembrane region" description="Helical" evidence="1">
    <location>
        <begin position="43"/>
        <end position="65"/>
    </location>
</feature>
<keyword evidence="1" id="KW-0812">Transmembrane</keyword>
<comment type="caution">
    <text evidence="2">The sequence shown here is derived from an EMBL/GenBank/DDBJ whole genome shotgun (WGS) entry which is preliminary data.</text>
</comment>
<dbReference type="AlphaFoldDB" id="A0A0F9NH11"/>
<keyword evidence="1" id="KW-0472">Membrane</keyword>
<dbReference type="EMBL" id="LAZR01007012">
    <property type="protein sequence ID" value="KKM88065.1"/>
    <property type="molecule type" value="Genomic_DNA"/>
</dbReference>
<keyword evidence="1" id="KW-1133">Transmembrane helix</keyword>
<evidence type="ECO:0000313" key="2">
    <source>
        <dbReference type="EMBL" id="KKM88065.1"/>
    </source>
</evidence>
<evidence type="ECO:0000256" key="1">
    <source>
        <dbReference type="SAM" id="Phobius"/>
    </source>
</evidence>
<proteinExistence type="predicted"/>
<organism evidence="2">
    <name type="scientific">marine sediment metagenome</name>
    <dbReference type="NCBI Taxonomy" id="412755"/>
    <lineage>
        <taxon>unclassified sequences</taxon>
        <taxon>metagenomes</taxon>
        <taxon>ecological metagenomes</taxon>
    </lineage>
</organism>
<feature type="transmembrane region" description="Helical" evidence="1">
    <location>
        <begin position="9"/>
        <end position="31"/>
    </location>
</feature>
<accession>A0A0F9NH11</accession>
<sequence length="75" mass="7669">MAMEATKPWYLSTTIIGAVIMVIATVLTLLGRPTLAEGVQAEAAPISGLITSVVALIGAVVAIYGRIKASATITK</sequence>